<reference evidence="17 18" key="1">
    <citation type="journal article" date="2013" name="PLoS ONE">
        <title>The first genomic and proteomic characterization of a deep-sea sulfate reducer: insights into the piezophilic lifestyle of Desulfovibrio piezophilus.</title>
        <authorList>
            <person name="Pradel N."/>
            <person name="Ji B."/>
            <person name="Gimenez G."/>
            <person name="Talla E."/>
            <person name="Lenoble P."/>
            <person name="Garel M."/>
            <person name="Tamburini C."/>
            <person name="Fourquet P."/>
            <person name="Lebrun R."/>
            <person name="Bertin P."/>
            <person name="Denis Y."/>
            <person name="Pophillat M."/>
            <person name="Barbe V."/>
            <person name="Ollivier B."/>
            <person name="Dolla A."/>
        </authorList>
    </citation>
    <scope>NUCLEOTIDE SEQUENCE [LARGE SCALE GENOMIC DNA]</scope>
    <source>
        <strain evidence="18">DSM 10523 / SB164P1</strain>
    </source>
</reference>
<dbReference type="InterPro" id="IPR005467">
    <property type="entry name" value="His_kinase_dom"/>
</dbReference>
<organism evidence="17 18">
    <name type="scientific">Pseudodesulfovibrio piezophilus (strain DSM 21447 / JCM 15486 / C1TLV30)</name>
    <name type="common">Desulfovibrio piezophilus</name>
    <dbReference type="NCBI Taxonomy" id="1322246"/>
    <lineage>
        <taxon>Bacteria</taxon>
        <taxon>Pseudomonadati</taxon>
        <taxon>Thermodesulfobacteriota</taxon>
        <taxon>Desulfovibrionia</taxon>
        <taxon>Desulfovibrionales</taxon>
        <taxon>Desulfovibrionaceae</taxon>
    </lineage>
</organism>
<dbReference type="GO" id="GO:0005886">
    <property type="term" value="C:plasma membrane"/>
    <property type="evidence" value="ECO:0007669"/>
    <property type="project" value="UniProtKB-SubCell"/>
</dbReference>
<evidence type="ECO:0000256" key="6">
    <source>
        <dbReference type="ARBA" id="ARBA00022679"/>
    </source>
</evidence>
<keyword evidence="12" id="KW-0902">Two-component regulatory system</keyword>
<dbReference type="InterPro" id="IPR033479">
    <property type="entry name" value="dCache_1"/>
</dbReference>
<evidence type="ECO:0000259" key="16">
    <source>
        <dbReference type="PROSITE" id="PS50109"/>
    </source>
</evidence>
<comment type="catalytic activity">
    <reaction evidence="1">
        <text>ATP + protein L-histidine = ADP + protein N-phospho-L-histidine.</text>
        <dbReference type="EC" id="2.7.13.3"/>
    </reaction>
</comment>
<reference evidence="18" key="2">
    <citation type="journal article" date="2013" name="Stand. Genomic Sci.">
        <title>Complete genome sequence of Desulfocapsa sulfexigens, a marine deltaproteobacterium specialized in disproportionating inorganic sulfur compounds.</title>
        <authorList>
            <person name="Finster K.W."/>
            <person name="Kjeldsen K.U."/>
            <person name="Kube M."/>
            <person name="Reinhardt R."/>
            <person name="Mussmann M."/>
            <person name="Amann R."/>
            <person name="Schreiber L."/>
        </authorList>
    </citation>
    <scope>NUCLEOTIDE SEQUENCE [LARGE SCALE GENOMIC DNA]</scope>
    <source>
        <strain evidence="18">DSM 10523 / SB164P1</strain>
    </source>
</reference>
<dbReference type="PANTHER" id="PTHR43065">
    <property type="entry name" value="SENSOR HISTIDINE KINASE"/>
    <property type="match status" value="1"/>
</dbReference>
<evidence type="ECO:0000256" key="3">
    <source>
        <dbReference type="ARBA" id="ARBA00012438"/>
    </source>
</evidence>
<dbReference type="Pfam" id="PF00512">
    <property type="entry name" value="HisKA"/>
    <property type="match status" value="1"/>
</dbReference>
<dbReference type="InterPro" id="IPR003594">
    <property type="entry name" value="HATPase_dom"/>
</dbReference>
<dbReference type="BioCyc" id="DPIE1322246:BN4_RS03545-MONOMER"/>
<keyword evidence="13 15" id="KW-0472">Membrane</keyword>
<dbReference type="PANTHER" id="PTHR43065:SF46">
    <property type="entry name" value="C4-DICARBOXYLATE TRANSPORT SENSOR PROTEIN DCTB"/>
    <property type="match status" value="1"/>
</dbReference>
<dbReference type="CDD" id="cd00082">
    <property type="entry name" value="HisKA"/>
    <property type="match status" value="1"/>
</dbReference>
<dbReference type="EC" id="2.7.13.3" evidence="3"/>
<dbReference type="Pfam" id="PF02743">
    <property type="entry name" value="dCache_1"/>
    <property type="match status" value="1"/>
</dbReference>
<proteinExistence type="predicted"/>
<dbReference type="Pfam" id="PF02518">
    <property type="entry name" value="HATPase_c"/>
    <property type="match status" value="1"/>
</dbReference>
<evidence type="ECO:0000256" key="14">
    <source>
        <dbReference type="SAM" id="MobiDB-lite"/>
    </source>
</evidence>
<dbReference type="SMART" id="SM00388">
    <property type="entry name" value="HisKA"/>
    <property type="match status" value="1"/>
</dbReference>
<dbReference type="InterPro" id="IPR036097">
    <property type="entry name" value="HisK_dim/P_sf"/>
</dbReference>
<comment type="subcellular location">
    <subcellularLocation>
        <location evidence="2">Cell membrane</location>
        <topology evidence="2">Multi-pass membrane protein</topology>
    </subcellularLocation>
</comment>
<evidence type="ECO:0000256" key="11">
    <source>
        <dbReference type="ARBA" id="ARBA00022989"/>
    </source>
</evidence>
<keyword evidence="9 17" id="KW-0418">Kinase</keyword>
<keyword evidence="4" id="KW-1003">Cell membrane</keyword>
<evidence type="ECO:0000256" key="1">
    <source>
        <dbReference type="ARBA" id="ARBA00000085"/>
    </source>
</evidence>
<dbReference type="Gene3D" id="3.30.450.20">
    <property type="entry name" value="PAS domain"/>
    <property type="match status" value="2"/>
</dbReference>
<keyword evidence="8" id="KW-0547">Nucleotide-binding</keyword>
<dbReference type="PATRIC" id="fig|879567.3.peg.713"/>
<dbReference type="InterPro" id="IPR003661">
    <property type="entry name" value="HisK_dim/P_dom"/>
</dbReference>
<dbReference type="OrthoDB" id="9777714at2"/>
<evidence type="ECO:0000256" key="7">
    <source>
        <dbReference type="ARBA" id="ARBA00022692"/>
    </source>
</evidence>
<dbReference type="EMBL" id="FO203427">
    <property type="protein sequence ID" value="CCH47928.1"/>
    <property type="molecule type" value="Genomic_DNA"/>
</dbReference>
<dbReference type="eggNOG" id="COG4191">
    <property type="taxonomic scope" value="Bacteria"/>
</dbReference>
<dbReference type="GO" id="GO:0000155">
    <property type="term" value="F:phosphorelay sensor kinase activity"/>
    <property type="evidence" value="ECO:0007669"/>
    <property type="project" value="InterPro"/>
</dbReference>
<evidence type="ECO:0000256" key="10">
    <source>
        <dbReference type="ARBA" id="ARBA00022840"/>
    </source>
</evidence>
<dbReference type="RefSeq" id="WP_015413982.1">
    <property type="nucleotide sequence ID" value="NC_020409.1"/>
</dbReference>
<evidence type="ECO:0000313" key="17">
    <source>
        <dbReference type="EMBL" id="CCH47928.1"/>
    </source>
</evidence>
<evidence type="ECO:0000256" key="9">
    <source>
        <dbReference type="ARBA" id="ARBA00022777"/>
    </source>
</evidence>
<evidence type="ECO:0000256" key="8">
    <source>
        <dbReference type="ARBA" id="ARBA00022741"/>
    </source>
</evidence>
<evidence type="ECO:0000256" key="2">
    <source>
        <dbReference type="ARBA" id="ARBA00004651"/>
    </source>
</evidence>
<feature type="region of interest" description="Disordered" evidence="14">
    <location>
        <begin position="571"/>
        <end position="595"/>
    </location>
</feature>
<keyword evidence="5" id="KW-0597">Phosphoprotein</keyword>
<keyword evidence="18" id="KW-1185">Reference proteome</keyword>
<sequence>MSSPQYYQGLAKTMMFTIILVSFTPLLLITLIAGYQYSFAYKEKVIAHMREIVLKHGQSIDYFLDEKIAEIQVLTDMEGLIRLRDEPSLTALHTSLVRHHGTDFVDLGLINSQGVQIAYSGPFKLKDANYAEAEWFRAAKSRQVYISDVFLGLRGVPHFIIALQLESGGQEWVLRTTLDFISFNKRVENIRVGETGMAFLINRNGDLQTTPRRNMTAEIPFLKKMLGHRNDNLDLVRGRATMTTEINPATGHETIFVTSPIKNGEWLMVYQQEAADAFSDLNQARNLAAVILLLGGIGITIMALLMSRRMARKVEMSDLEKDMMNEQVIEAGKLASVGELAAGIAHEINNPVAIMVEEAGWIQDLLDEGLEKSDNSREVQRALNQIRNQGTRCKDITHKLLSFARKIDPTVKQVALNDLVREMAILCEQRAKFVNVIIETSLGNDIPDVAASPSELQQVFLNLINNALDAMEPGGGELDITTRFENGTVVVSIADTGCGIPKANLSRIFDPFFTTKPVGKGTGLGLSIIYGIVNKMGGEITVRSALDKGTVFTLRLPVAGGIEQKFPPEQIITSKKHQQQSEQKGDKNASNHSAH</sequence>
<dbReference type="Gene3D" id="1.10.287.130">
    <property type="match status" value="1"/>
</dbReference>
<dbReference type="PRINTS" id="PR00344">
    <property type="entry name" value="BCTRLSENSOR"/>
</dbReference>
<dbReference type="Gene3D" id="3.30.565.10">
    <property type="entry name" value="Histidine kinase-like ATPase, C-terminal domain"/>
    <property type="match status" value="1"/>
</dbReference>
<dbReference type="PROSITE" id="PS50109">
    <property type="entry name" value="HIS_KIN"/>
    <property type="match status" value="1"/>
</dbReference>
<protein>
    <recommendedName>
        <fullName evidence="3">histidine kinase</fullName>
        <ecNumber evidence="3">2.7.13.3</ecNumber>
    </recommendedName>
</protein>
<accession>M1WUW4</accession>
<name>M1WUW4_PSEP2</name>
<gene>
    <name evidence="17" type="ordered locus">BN4_10691</name>
</gene>
<keyword evidence="7 15" id="KW-0812">Transmembrane</keyword>
<dbReference type="SMART" id="SM00387">
    <property type="entry name" value="HATPase_c"/>
    <property type="match status" value="1"/>
</dbReference>
<evidence type="ECO:0000313" key="18">
    <source>
        <dbReference type="Proteomes" id="UP000011724"/>
    </source>
</evidence>
<feature type="transmembrane region" description="Helical" evidence="15">
    <location>
        <begin position="12"/>
        <end position="35"/>
    </location>
</feature>
<dbReference type="GO" id="GO:0005524">
    <property type="term" value="F:ATP binding"/>
    <property type="evidence" value="ECO:0007669"/>
    <property type="project" value="UniProtKB-KW"/>
</dbReference>
<dbReference type="STRING" id="1322246.BN4_10691"/>
<dbReference type="SUPFAM" id="SSF55874">
    <property type="entry name" value="ATPase domain of HSP90 chaperone/DNA topoisomerase II/histidine kinase"/>
    <property type="match status" value="1"/>
</dbReference>
<evidence type="ECO:0000256" key="5">
    <source>
        <dbReference type="ARBA" id="ARBA00022553"/>
    </source>
</evidence>
<evidence type="ECO:0000256" key="13">
    <source>
        <dbReference type="ARBA" id="ARBA00023136"/>
    </source>
</evidence>
<keyword evidence="10" id="KW-0067">ATP-binding</keyword>
<keyword evidence="6" id="KW-0808">Transferase</keyword>
<keyword evidence="11 15" id="KW-1133">Transmembrane helix</keyword>
<dbReference type="KEGG" id="dpi:BN4_10691"/>
<dbReference type="SUPFAM" id="SSF47384">
    <property type="entry name" value="Homodimeric domain of signal transducing histidine kinase"/>
    <property type="match status" value="1"/>
</dbReference>
<evidence type="ECO:0000256" key="12">
    <source>
        <dbReference type="ARBA" id="ARBA00023012"/>
    </source>
</evidence>
<evidence type="ECO:0000256" key="4">
    <source>
        <dbReference type="ARBA" id="ARBA00022475"/>
    </source>
</evidence>
<dbReference type="AlphaFoldDB" id="M1WUW4"/>
<dbReference type="Proteomes" id="UP000011724">
    <property type="component" value="Chromosome"/>
</dbReference>
<dbReference type="InterPro" id="IPR036890">
    <property type="entry name" value="HATPase_C_sf"/>
</dbReference>
<dbReference type="HOGENOM" id="CLU_023166_1_0_7"/>
<evidence type="ECO:0000256" key="15">
    <source>
        <dbReference type="SAM" id="Phobius"/>
    </source>
</evidence>
<feature type="transmembrane region" description="Helical" evidence="15">
    <location>
        <begin position="287"/>
        <end position="306"/>
    </location>
</feature>
<feature type="domain" description="Histidine kinase" evidence="16">
    <location>
        <begin position="343"/>
        <end position="560"/>
    </location>
</feature>
<dbReference type="InterPro" id="IPR004358">
    <property type="entry name" value="Sig_transdc_His_kin-like_C"/>
</dbReference>